<evidence type="ECO:0000256" key="7">
    <source>
        <dbReference type="SAM" id="Phobius"/>
    </source>
</evidence>
<feature type="transmembrane region" description="Helical" evidence="7">
    <location>
        <begin position="16"/>
        <end position="34"/>
    </location>
</feature>
<evidence type="ECO:0000313" key="10">
    <source>
        <dbReference type="EMBL" id="MBM9504077.1"/>
    </source>
</evidence>
<feature type="transmembrane region" description="Helical" evidence="7">
    <location>
        <begin position="41"/>
        <end position="61"/>
    </location>
</feature>
<evidence type="ECO:0000259" key="9">
    <source>
        <dbReference type="Pfam" id="PF20730"/>
    </source>
</evidence>
<keyword evidence="5 7" id="KW-1133">Transmembrane helix</keyword>
<proteinExistence type="inferred from homology"/>
<dbReference type="Proteomes" id="UP000749040">
    <property type="component" value="Unassembled WGS sequence"/>
</dbReference>
<name>A0ABS2TL65_9ACTN</name>
<feature type="transmembrane region" description="Helical" evidence="7">
    <location>
        <begin position="67"/>
        <end position="89"/>
    </location>
</feature>
<dbReference type="RefSeq" id="WP_205355967.1">
    <property type="nucleotide sequence ID" value="NZ_JADKYB010000003.1"/>
</dbReference>
<sequence length="188" mass="20081">MVQDLFVSGIPYAEKALRTILVYMLVLVLLRVAGKRELAQLNTFDLVVTLLLSNVVQNAIIGSDVSVSGAAFGAAVLVGVNAVVVRLTARYERISKLLEGTATVLARNGRWLPAANGWHGMRPEDLEVAIRRQGGDGVADTALVTLEPGGTLVVSLNRKDQAADKSDIHALQEAIAELRRALAVSDET</sequence>
<keyword evidence="6 7" id="KW-0472">Membrane</keyword>
<reference evidence="10 11" key="1">
    <citation type="submission" date="2021-01" db="EMBL/GenBank/DDBJ databases">
        <title>Streptomyces acididurans sp. nov., isolated from a peat swamp forest soil.</title>
        <authorList>
            <person name="Chantavorakit T."/>
            <person name="Duangmal K."/>
        </authorList>
    </citation>
    <scope>NUCLEOTIDE SEQUENCE [LARGE SCALE GENOMIC DNA]</scope>
    <source>
        <strain evidence="10 11">KK5PA1</strain>
    </source>
</reference>
<evidence type="ECO:0000256" key="1">
    <source>
        <dbReference type="ARBA" id="ARBA00004651"/>
    </source>
</evidence>
<keyword evidence="11" id="KW-1185">Reference proteome</keyword>
<comment type="subcellular location">
    <subcellularLocation>
        <location evidence="1">Cell membrane</location>
        <topology evidence="1">Multi-pass membrane protein</topology>
    </subcellularLocation>
</comment>
<evidence type="ECO:0000256" key="2">
    <source>
        <dbReference type="ARBA" id="ARBA00006448"/>
    </source>
</evidence>
<comment type="caution">
    <text evidence="10">The sequence shown here is derived from an EMBL/GenBank/DDBJ whole genome shotgun (WGS) entry which is preliminary data.</text>
</comment>
<dbReference type="InterPro" id="IPR048454">
    <property type="entry name" value="YetF_N"/>
</dbReference>
<dbReference type="Pfam" id="PF04239">
    <property type="entry name" value="DUF421"/>
    <property type="match status" value="1"/>
</dbReference>
<feature type="domain" description="YetF-like N-terminal transmembrane" evidence="9">
    <location>
        <begin position="13"/>
        <end position="81"/>
    </location>
</feature>
<evidence type="ECO:0000256" key="4">
    <source>
        <dbReference type="ARBA" id="ARBA00022692"/>
    </source>
</evidence>
<gene>
    <name evidence="10" type="ORF">ITX44_05915</name>
</gene>
<organism evidence="10 11">
    <name type="scientific">Actinacidiphila acididurans</name>
    <dbReference type="NCBI Taxonomy" id="2784346"/>
    <lineage>
        <taxon>Bacteria</taxon>
        <taxon>Bacillati</taxon>
        <taxon>Actinomycetota</taxon>
        <taxon>Actinomycetes</taxon>
        <taxon>Kitasatosporales</taxon>
        <taxon>Streptomycetaceae</taxon>
        <taxon>Actinacidiphila</taxon>
    </lineage>
</organism>
<evidence type="ECO:0000256" key="3">
    <source>
        <dbReference type="ARBA" id="ARBA00022475"/>
    </source>
</evidence>
<dbReference type="PANTHER" id="PTHR34582:SF6">
    <property type="entry name" value="UPF0702 TRANSMEMBRANE PROTEIN YCAP"/>
    <property type="match status" value="1"/>
</dbReference>
<evidence type="ECO:0000256" key="5">
    <source>
        <dbReference type="ARBA" id="ARBA00022989"/>
    </source>
</evidence>
<comment type="similarity">
    <text evidence="2">Belongs to the UPF0702 family.</text>
</comment>
<dbReference type="EMBL" id="JADKYB010000003">
    <property type="protein sequence ID" value="MBM9504077.1"/>
    <property type="molecule type" value="Genomic_DNA"/>
</dbReference>
<dbReference type="PANTHER" id="PTHR34582">
    <property type="entry name" value="UPF0702 TRANSMEMBRANE PROTEIN YCAP"/>
    <property type="match status" value="1"/>
</dbReference>
<evidence type="ECO:0000256" key="6">
    <source>
        <dbReference type="ARBA" id="ARBA00023136"/>
    </source>
</evidence>
<feature type="domain" description="YetF C-terminal" evidence="8">
    <location>
        <begin position="90"/>
        <end position="159"/>
    </location>
</feature>
<keyword evidence="4 7" id="KW-0812">Transmembrane</keyword>
<keyword evidence="3" id="KW-1003">Cell membrane</keyword>
<evidence type="ECO:0000313" key="11">
    <source>
        <dbReference type="Proteomes" id="UP000749040"/>
    </source>
</evidence>
<evidence type="ECO:0000259" key="8">
    <source>
        <dbReference type="Pfam" id="PF04239"/>
    </source>
</evidence>
<dbReference type="Pfam" id="PF20730">
    <property type="entry name" value="YetF_N"/>
    <property type="match status" value="1"/>
</dbReference>
<dbReference type="Gene3D" id="3.30.240.20">
    <property type="entry name" value="bsu07140 like domains"/>
    <property type="match status" value="1"/>
</dbReference>
<accession>A0ABS2TL65</accession>
<protein>
    <submittedName>
        <fullName evidence="10">DUF421 domain-containing protein</fullName>
    </submittedName>
</protein>
<dbReference type="InterPro" id="IPR007353">
    <property type="entry name" value="DUF421"/>
</dbReference>
<dbReference type="InterPro" id="IPR023090">
    <property type="entry name" value="UPF0702_alpha/beta_dom_sf"/>
</dbReference>